<organism evidence="1 2">
    <name type="scientific">Escherichia coli</name>
    <dbReference type="NCBI Taxonomy" id="562"/>
    <lineage>
        <taxon>Bacteria</taxon>
        <taxon>Pseudomonadati</taxon>
        <taxon>Pseudomonadota</taxon>
        <taxon>Gammaproteobacteria</taxon>
        <taxon>Enterobacterales</taxon>
        <taxon>Enterobacteriaceae</taxon>
        <taxon>Escherichia</taxon>
    </lineage>
</organism>
<accession>A0A376TEH5</accession>
<name>A0A376TEH5_ECOLX</name>
<evidence type="ECO:0000313" key="1">
    <source>
        <dbReference type="EMBL" id="STI75547.1"/>
    </source>
</evidence>
<evidence type="ECO:0000313" key="2">
    <source>
        <dbReference type="Proteomes" id="UP000254405"/>
    </source>
</evidence>
<dbReference type="EMBL" id="UGCO01000001">
    <property type="protein sequence ID" value="STI75547.1"/>
    <property type="molecule type" value="Genomic_DNA"/>
</dbReference>
<dbReference type="Proteomes" id="UP000254405">
    <property type="component" value="Unassembled WGS sequence"/>
</dbReference>
<dbReference type="AlphaFoldDB" id="A0A376TEH5"/>
<proteinExistence type="predicted"/>
<gene>
    <name evidence="1" type="ORF">NCTC8985_00777</name>
</gene>
<reference evidence="1 2" key="1">
    <citation type="submission" date="2018-06" db="EMBL/GenBank/DDBJ databases">
        <authorList>
            <consortium name="Pathogen Informatics"/>
            <person name="Doyle S."/>
        </authorList>
    </citation>
    <scope>NUCLEOTIDE SEQUENCE [LARGE SCALE GENOMIC DNA]</scope>
    <source>
        <strain evidence="1 2">NCTC8985</strain>
    </source>
</reference>
<protein>
    <submittedName>
        <fullName evidence="1">Putative quarternary ammonium transport protein</fullName>
    </submittedName>
</protein>
<sequence>MMSNVKKKDVPLISISLVAILFIAAALSLSHNNRPTRPTQYTLLLRVR</sequence>